<dbReference type="Proteomes" id="UP000000311">
    <property type="component" value="Unassembled WGS sequence"/>
</dbReference>
<dbReference type="InterPro" id="IPR036259">
    <property type="entry name" value="MFS_trans_sf"/>
</dbReference>
<name>E2AN19_CAMFO</name>
<dbReference type="PANTHER" id="PTHR11360">
    <property type="entry name" value="MONOCARBOXYLATE TRANSPORTER"/>
    <property type="match status" value="1"/>
</dbReference>
<dbReference type="Gene3D" id="1.20.1250.20">
    <property type="entry name" value="MFS general substrate transporter like domains"/>
    <property type="match status" value="1"/>
</dbReference>
<feature type="transmembrane region" description="Helical" evidence="1">
    <location>
        <begin position="342"/>
        <end position="365"/>
    </location>
</feature>
<accession>E2AN19</accession>
<dbReference type="InterPro" id="IPR050327">
    <property type="entry name" value="Proton-linked_MCT"/>
</dbReference>
<feature type="transmembrane region" description="Helical" evidence="1">
    <location>
        <begin position="507"/>
        <end position="530"/>
    </location>
</feature>
<feature type="transmembrane region" description="Helical" evidence="1">
    <location>
        <begin position="377"/>
        <end position="394"/>
    </location>
</feature>
<dbReference type="OrthoDB" id="6499973at2759"/>
<feature type="transmembrane region" description="Helical" evidence="1">
    <location>
        <begin position="406"/>
        <end position="424"/>
    </location>
</feature>
<feature type="transmembrane region" description="Helical" evidence="1">
    <location>
        <begin position="567"/>
        <end position="585"/>
    </location>
</feature>
<dbReference type="EMBL" id="GL441034">
    <property type="protein sequence ID" value="EFN65177.1"/>
    <property type="molecule type" value="Genomic_DNA"/>
</dbReference>
<dbReference type="PANTHER" id="PTHR11360:SF93">
    <property type="entry name" value="MONOCARBOXYLATE TRANSPORTER 7-LIKE PROTEIN"/>
    <property type="match status" value="1"/>
</dbReference>
<dbReference type="InterPro" id="IPR011701">
    <property type="entry name" value="MFS"/>
</dbReference>
<dbReference type="OMA" id="MTGYINQ"/>
<dbReference type="SUPFAM" id="SSF103473">
    <property type="entry name" value="MFS general substrate transporter"/>
    <property type="match status" value="1"/>
</dbReference>
<dbReference type="GO" id="GO:0022857">
    <property type="term" value="F:transmembrane transporter activity"/>
    <property type="evidence" value="ECO:0007669"/>
    <property type="project" value="InterPro"/>
</dbReference>
<sequence>MLVDDCGNGMGWTTASVRGGWSTPGGCRNSAMSFGGSVPSLHPTGSIRSLRSQHSMQAPPETPRRCIHCHPVHVPSTPNNYMQHPMQYYTPTHCMEGQNGTYTPHRGSSYHGDTRLRYIDGDESMGNTNWVLGDLPTLHRCVPALRRPGIDVAGMRAHFYPEGGWGWLVCAAGFLALLLTTGMQLAFGLLYLYAVRHLGDVYLMDIGLTLQSRYWTLCRFTCALERQCQASSELSDIYSVAFRSGKLLISCLEASCANNTVAKSTTFDPCRSRALMIVQSDYRMNVSVWAGALSAAVSRGSAPLVVGACRRGNTRLTAVIGGLVLALASLFTSFALQMHQVLLSYGLVLGTGAGLVRETAGLVLGNYFRKRREFVEMVVQAGTGVGIALFSVFYKEAVGKLGWRLGLQSVTGALSLAFFLGLIYRSASLYHPQRRAILHLKNQRSKLKEKKSGNKVPKQPLVDLSPLGSRPVRMLMLAAGAAGFGLYTPAFYIALQGNQEGLEASALVLLQTCLGLAVALGCAAWGVVTAKPSAQCLVSRQYLCQAALIGVAVAQVALGSVQGYHGLVLASGLYGASLGGALYSLKMLALERLRARHFARSWALVQAAEALPILFGDGMREQRVYAERMHEVDHYCHPQFHAPLRPSKSVPEGLGHQDPYRVRPRRHRDITVIEQITTSV</sequence>
<organism evidence="3">
    <name type="scientific">Camponotus floridanus</name>
    <name type="common">Florida carpenter ant</name>
    <dbReference type="NCBI Taxonomy" id="104421"/>
    <lineage>
        <taxon>Eukaryota</taxon>
        <taxon>Metazoa</taxon>
        <taxon>Ecdysozoa</taxon>
        <taxon>Arthropoda</taxon>
        <taxon>Hexapoda</taxon>
        <taxon>Insecta</taxon>
        <taxon>Pterygota</taxon>
        <taxon>Neoptera</taxon>
        <taxon>Endopterygota</taxon>
        <taxon>Hymenoptera</taxon>
        <taxon>Apocrita</taxon>
        <taxon>Aculeata</taxon>
        <taxon>Formicoidea</taxon>
        <taxon>Formicidae</taxon>
        <taxon>Formicinae</taxon>
        <taxon>Camponotus</taxon>
    </lineage>
</organism>
<proteinExistence type="predicted"/>
<evidence type="ECO:0000256" key="1">
    <source>
        <dbReference type="SAM" id="Phobius"/>
    </source>
</evidence>
<dbReference type="AlphaFoldDB" id="E2AN19"/>
<protein>
    <submittedName>
        <fullName evidence="2">Monocarboxylate transporter 14</fullName>
    </submittedName>
</protein>
<feature type="transmembrane region" description="Helical" evidence="1">
    <location>
        <begin position="316"/>
        <end position="336"/>
    </location>
</feature>
<reference evidence="2 3" key="1">
    <citation type="journal article" date="2010" name="Science">
        <title>Genomic comparison of the ants Camponotus floridanus and Harpegnathos saltator.</title>
        <authorList>
            <person name="Bonasio R."/>
            <person name="Zhang G."/>
            <person name="Ye C."/>
            <person name="Mutti N.S."/>
            <person name="Fang X."/>
            <person name="Qin N."/>
            <person name="Donahue G."/>
            <person name="Yang P."/>
            <person name="Li Q."/>
            <person name="Li C."/>
            <person name="Zhang P."/>
            <person name="Huang Z."/>
            <person name="Berger S.L."/>
            <person name="Reinberg D."/>
            <person name="Wang J."/>
            <person name="Liebig J."/>
        </authorList>
    </citation>
    <scope>NUCLEOTIDE SEQUENCE [LARGE SCALE GENOMIC DNA]</scope>
    <source>
        <strain evidence="3">C129</strain>
    </source>
</reference>
<evidence type="ECO:0000313" key="2">
    <source>
        <dbReference type="EMBL" id="EFN65177.1"/>
    </source>
</evidence>
<keyword evidence="1" id="KW-0812">Transmembrane</keyword>
<feature type="transmembrane region" description="Helical" evidence="1">
    <location>
        <begin position="165"/>
        <end position="194"/>
    </location>
</feature>
<gene>
    <name evidence="2" type="ORF">EAG_05726</name>
</gene>
<keyword evidence="3" id="KW-1185">Reference proteome</keyword>
<evidence type="ECO:0000313" key="3">
    <source>
        <dbReference type="Proteomes" id="UP000000311"/>
    </source>
</evidence>
<dbReference type="InParanoid" id="E2AN19"/>
<keyword evidence="1" id="KW-1133">Transmembrane helix</keyword>
<dbReference type="Pfam" id="PF07690">
    <property type="entry name" value="MFS_1"/>
    <property type="match status" value="1"/>
</dbReference>
<keyword evidence="1" id="KW-0472">Membrane</keyword>
<feature type="transmembrane region" description="Helical" evidence="1">
    <location>
        <begin position="542"/>
        <end position="561"/>
    </location>
</feature>
<feature type="transmembrane region" description="Helical" evidence="1">
    <location>
        <begin position="474"/>
        <end position="495"/>
    </location>
</feature>